<proteinExistence type="predicted"/>
<evidence type="ECO:0000313" key="2">
    <source>
        <dbReference type="EMBL" id="QCD95964.1"/>
    </source>
</evidence>
<name>A0A4D6M7V8_VIGUN</name>
<protein>
    <submittedName>
        <fullName evidence="2">Uncharacterized protein</fullName>
    </submittedName>
</protein>
<feature type="region of interest" description="Disordered" evidence="1">
    <location>
        <begin position="1"/>
        <end position="47"/>
    </location>
</feature>
<dbReference type="EMBL" id="CP039350">
    <property type="protein sequence ID" value="QCD95964.1"/>
    <property type="molecule type" value="Genomic_DNA"/>
</dbReference>
<evidence type="ECO:0000313" key="3">
    <source>
        <dbReference type="Proteomes" id="UP000501690"/>
    </source>
</evidence>
<reference evidence="2 3" key="1">
    <citation type="submission" date="2019-04" db="EMBL/GenBank/DDBJ databases">
        <title>An improved genome assembly and genetic linkage map for asparagus bean, Vigna unguiculata ssp. sesquipedialis.</title>
        <authorList>
            <person name="Xia Q."/>
            <person name="Zhang R."/>
            <person name="Dong Y."/>
        </authorList>
    </citation>
    <scope>NUCLEOTIDE SEQUENCE [LARGE SCALE GENOMIC DNA]</scope>
    <source>
        <tissue evidence="2">Leaf</tissue>
    </source>
</reference>
<dbReference type="Proteomes" id="UP000501690">
    <property type="component" value="Linkage Group LG6"/>
</dbReference>
<keyword evidence="3" id="KW-1185">Reference proteome</keyword>
<evidence type="ECO:0000256" key="1">
    <source>
        <dbReference type="SAM" id="MobiDB-lite"/>
    </source>
</evidence>
<sequence length="69" mass="7739">MSISLRLRSSHSGKRNPSLKLPALAKQRARRGLAQASPSHSDERPSLRRALEIDMGELMSFSLRRELLA</sequence>
<gene>
    <name evidence="2" type="ORF">DEO72_LG6g662</name>
</gene>
<organism evidence="2 3">
    <name type="scientific">Vigna unguiculata</name>
    <name type="common">Cowpea</name>
    <dbReference type="NCBI Taxonomy" id="3917"/>
    <lineage>
        <taxon>Eukaryota</taxon>
        <taxon>Viridiplantae</taxon>
        <taxon>Streptophyta</taxon>
        <taxon>Embryophyta</taxon>
        <taxon>Tracheophyta</taxon>
        <taxon>Spermatophyta</taxon>
        <taxon>Magnoliopsida</taxon>
        <taxon>eudicotyledons</taxon>
        <taxon>Gunneridae</taxon>
        <taxon>Pentapetalae</taxon>
        <taxon>rosids</taxon>
        <taxon>fabids</taxon>
        <taxon>Fabales</taxon>
        <taxon>Fabaceae</taxon>
        <taxon>Papilionoideae</taxon>
        <taxon>50 kb inversion clade</taxon>
        <taxon>NPAAA clade</taxon>
        <taxon>indigoferoid/millettioid clade</taxon>
        <taxon>Phaseoleae</taxon>
        <taxon>Vigna</taxon>
    </lineage>
</organism>
<accession>A0A4D6M7V8</accession>
<dbReference type="AlphaFoldDB" id="A0A4D6M7V8"/>